<dbReference type="CDD" id="cd08472">
    <property type="entry name" value="PBP2_CrgA_like_3"/>
    <property type="match status" value="1"/>
</dbReference>
<dbReference type="PROSITE" id="PS50931">
    <property type="entry name" value="HTH_LYSR"/>
    <property type="match status" value="1"/>
</dbReference>
<dbReference type="SUPFAM" id="SSF53850">
    <property type="entry name" value="Periplasmic binding protein-like II"/>
    <property type="match status" value="1"/>
</dbReference>
<comment type="similarity">
    <text evidence="1">Belongs to the LysR transcriptional regulatory family.</text>
</comment>
<dbReference type="InterPro" id="IPR036388">
    <property type="entry name" value="WH-like_DNA-bd_sf"/>
</dbReference>
<dbReference type="Gene3D" id="1.10.10.10">
    <property type="entry name" value="Winged helix-like DNA-binding domain superfamily/Winged helix DNA-binding domain"/>
    <property type="match status" value="1"/>
</dbReference>
<keyword evidence="3 6" id="KW-0238">DNA-binding</keyword>
<evidence type="ECO:0000256" key="2">
    <source>
        <dbReference type="ARBA" id="ARBA00023015"/>
    </source>
</evidence>
<evidence type="ECO:0000256" key="3">
    <source>
        <dbReference type="ARBA" id="ARBA00023125"/>
    </source>
</evidence>
<dbReference type="PANTHER" id="PTHR30537:SF72">
    <property type="entry name" value="LYSR FAMILY TRANSCRIPTIONAL REGULATOR"/>
    <property type="match status" value="1"/>
</dbReference>
<feature type="domain" description="HTH lysR-type" evidence="5">
    <location>
        <begin position="6"/>
        <end position="63"/>
    </location>
</feature>
<dbReference type="Pfam" id="PF03466">
    <property type="entry name" value="LysR_substrate"/>
    <property type="match status" value="1"/>
</dbReference>
<keyword evidence="2" id="KW-0805">Transcription regulation</keyword>
<dbReference type="EMBL" id="JABSNM010000025">
    <property type="protein sequence ID" value="NRT58259.1"/>
    <property type="molecule type" value="Genomic_DNA"/>
</dbReference>
<dbReference type="SUPFAM" id="SSF46785">
    <property type="entry name" value="Winged helix' DNA-binding domain"/>
    <property type="match status" value="1"/>
</dbReference>
<sequence length="310" mass="33879">MTSPAFSPDDLRVFLRVAALASFSEAARQLDLPRATVSSAVQRLEAHLGTRLLHRTTRRVQLTPDGQAFAERGQDVLADLDELRTLFQHDPAQLTGRLRVDMPLGVARGQVLPRLPEFLARHPALKIDVCSTDRRVDLVREGFDCVLRVGPVVAEGLVARPLGALEMVNIASPAYLARHGVPTGLADLERHRLVHYQPNPGVRPAGFEFVDPDGAPGDDRPRSIAMPGAVTVNNSEGYMAACEAGLGIVQIPRARARERIAAGTVVEILPDHRPAPMPVTLLYAHRRHQPRRVRSFMDWLAGLFGPDAAS</sequence>
<dbReference type="PANTHER" id="PTHR30537">
    <property type="entry name" value="HTH-TYPE TRANSCRIPTIONAL REGULATOR"/>
    <property type="match status" value="1"/>
</dbReference>
<accession>A0ABX2G8A4</accession>
<dbReference type="GO" id="GO:0003677">
    <property type="term" value="F:DNA binding"/>
    <property type="evidence" value="ECO:0007669"/>
    <property type="project" value="UniProtKB-KW"/>
</dbReference>
<evidence type="ECO:0000313" key="6">
    <source>
        <dbReference type="EMBL" id="NRT58259.1"/>
    </source>
</evidence>
<reference evidence="6 7" key="1">
    <citation type="submission" date="2020-05" db="EMBL/GenBank/DDBJ databases">
        <title>Genomic Encyclopedia of Type Strains, Phase IV (KMG-V): Genome sequencing to study the core and pangenomes of soil and plant-associated prokaryotes.</title>
        <authorList>
            <person name="Whitman W."/>
        </authorList>
    </citation>
    <scope>NUCLEOTIDE SEQUENCE [LARGE SCALE GENOMIC DNA]</scope>
    <source>
        <strain evidence="6 7">C29</strain>
    </source>
</reference>
<gene>
    <name evidence="6" type="ORF">HNQ01_004026</name>
</gene>
<dbReference type="Pfam" id="PF00126">
    <property type="entry name" value="HTH_1"/>
    <property type="match status" value="1"/>
</dbReference>
<keyword evidence="7" id="KW-1185">Reference proteome</keyword>
<organism evidence="6 7">
    <name type="scientific">Sphaerotilus uruguayifluvii</name>
    <dbReference type="NCBI Taxonomy" id="2735897"/>
    <lineage>
        <taxon>Bacteria</taxon>
        <taxon>Pseudomonadati</taxon>
        <taxon>Pseudomonadota</taxon>
        <taxon>Betaproteobacteria</taxon>
        <taxon>Burkholderiales</taxon>
        <taxon>Sphaerotilaceae</taxon>
        <taxon>Sphaerotilus</taxon>
    </lineage>
</organism>
<dbReference type="Gene3D" id="3.40.190.290">
    <property type="match status" value="1"/>
</dbReference>
<dbReference type="Proteomes" id="UP001516061">
    <property type="component" value="Unassembled WGS sequence"/>
</dbReference>
<protein>
    <submittedName>
        <fullName evidence="6">DNA-binding transcriptional LysR family regulator</fullName>
    </submittedName>
</protein>
<dbReference type="RefSeq" id="WP_173807281.1">
    <property type="nucleotide sequence ID" value="NZ_JABSNM010000025.1"/>
</dbReference>
<name>A0ABX2G8A4_9BURK</name>
<proteinExistence type="inferred from homology"/>
<evidence type="ECO:0000256" key="1">
    <source>
        <dbReference type="ARBA" id="ARBA00009437"/>
    </source>
</evidence>
<dbReference type="InterPro" id="IPR005119">
    <property type="entry name" value="LysR_subst-bd"/>
</dbReference>
<dbReference type="InterPro" id="IPR036390">
    <property type="entry name" value="WH_DNA-bd_sf"/>
</dbReference>
<comment type="caution">
    <text evidence="6">The sequence shown here is derived from an EMBL/GenBank/DDBJ whole genome shotgun (WGS) entry which is preliminary data.</text>
</comment>
<dbReference type="InterPro" id="IPR058163">
    <property type="entry name" value="LysR-type_TF_proteobact-type"/>
</dbReference>
<dbReference type="InterPro" id="IPR000847">
    <property type="entry name" value="LysR_HTH_N"/>
</dbReference>
<keyword evidence="4" id="KW-0804">Transcription</keyword>
<evidence type="ECO:0000259" key="5">
    <source>
        <dbReference type="PROSITE" id="PS50931"/>
    </source>
</evidence>
<evidence type="ECO:0000256" key="4">
    <source>
        <dbReference type="ARBA" id="ARBA00023163"/>
    </source>
</evidence>
<evidence type="ECO:0000313" key="7">
    <source>
        <dbReference type="Proteomes" id="UP001516061"/>
    </source>
</evidence>